<proteinExistence type="predicted"/>
<reference evidence="1 2" key="1">
    <citation type="submission" date="2014-03" db="EMBL/GenBank/DDBJ databases">
        <title>Draft Genome Sequence of Actibacterium mucosum KCTC 23349, a Marine Alphaproteobacterium with Complex Ionic Requirements Isolated from Mediterranean Seawater at Malvarrosa Beach, Valencia, Spain.</title>
        <authorList>
            <person name="Arahal D.R."/>
            <person name="Shao Z."/>
            <person name="Lai Q."/>
            <person name="Pujalte M.J."/>
        </authorList>
    </citation>
    <scope>NUCLEOTIDE SEQUENCE [LARGE SCALE GENOMIC DNA]</scope>
    <source>
        <strain evidence="1 2">KCTC 23349</strain>
    </source>
</reference>
<comment type="caution">
    <text evidence="1">The sequence shown here is derived from an EMBL/GenBank/DDBJ whole genome shotgun (WGS) entry which is preliminary data.</text>
</comment>
<dbReference type="EMBL" id="JFKE01000012">
    <property type="protein sequence ID" value="KAJ54043.1"/>
    <property type="molecule type" value="Genomic_DNA"/>
</dbReference>
<dbReference type="Proteomes" id="UP000026249">
    <property type="component" value="Unassembled WGS sequence"/>
</dbReference>
<sequence length="82" mass="9020">MKIDKGGLAIGYEPRTGLQGADDVVYDNGGEGPGEQMVSLASELAIALHFSDEMKLRVVIRVSLRLRLDAARDFFLQSARKR</sequence>
<gene>
    <name evidence="1" type="ORF">ACMU_04565</name>
</gene>
<name>A0A037ZEJ9_9RHOB</name>
<keyword evidence="2" id="KW-1185">Reference proteome</keyword>
<protein>
    <submittedName>
        <fullName evidence="1">Uncharacterized protein</fullName>
    </submittedName>
</protein>
<evidence type="ECO:0000313" key="2">
    <source>
        <dbReference type="Proteomes" id="UP000026249"/>
    </source>
</evidence>
<accession>A0A037ZEJ9</accession>
<evidence type="ECO:0000313" key="1">
    <source>
        <dbReference type="EMBL" id="KAJ54043.1"/>
    </source>
</evidence>
<dbReference type="AlphaFoldDB" id="A0A037ZEJ9"/>
<organism evidence="1 2">
    <name type="scientific">Actibacterium mucosum KCTC 23349</name>
    <dbReference type="NCBI Taxonomy" id="1454373"/>
    <lineage>
        <taxon>Bacteria</taxon>
        <taxon>Pseudomonadati</taxon>
        <taxon>Pseudomonadota</taxon>
        <taxon>Alphaproteobacteria</taxon>
        <taxon>Rhodobacterales</taxon>
        <taxon>Roseobacteraceae</taxon>
        <taxon>Actibacterium</taxon>
    </lineage>
</organism>